<organism evidence="2 3">
    <name type="scientific">Microbotryum silenes-dioicae</name>
    <dbReference type="NCBI Taxonomy" id="796604"/>
    <lineage>
        <taxon>Eukaryota</taxon>
        <taxon>Fungi</taxon>
        <taxon>Dikarya</taxon>
        <taxon>Basidiomycota</taxon>
        <taxon>Pucciniomycotina</taxon>
        <taxon>Microbotryomycetes</taxon>
        <taxon>Microbotryales</taxon>
        <taxon>Microbotryaceae</taxon>
        <taxon>Microbotryum</taxon>
    </lineage>
</organism>
<feature type="region of interest" description="Disordered" evidence="1">
    <location>
        <begin position="24"/>
        <end position="94"/>
    </location>
</feature>
<feature type="compositionally biased region" description="Polar residues" evidence="1">
    <location>
        <begin position="24"/>
        <end position="43"/>
    </location>
</feature>
<name>A0A2X0M952_9BASI</name>
<evidence type="ECO:0000256" key="1">
    <source>
        <dbReference type="SAM" id="MobiDB-lite"/>
    </source>
</evidence>
<sequence length="209" mass="23083">MRDDDPSPIPCFLSTGILYKSSSSQDLQYQGSLQQPHTQGKLNNSNAVTSASSSSSSEGLDYYGSDSNSPRSSSFSSTHSFQSAPLSPSESISSSPNLALRRFAQRQADLLHEQRPNLHVVVVALPPSDRALQLDGTRDCNGERTIDGELVTYEKIFYASAFTEDVVFGVYLFEQGRLTLDKMHDVYAFASLSWEKFGPYIFFDPMSPI</sequence>
<dbReference type="AlphaFoldDB" id="A0A2X0M952"/>
<feature type="compositionally biased region" description="Low complexity" evidence="1">
    <location>
        <begin position="44"/>
        <end position="94"/>
    </location>
</feature>
<evidence type="ECO:0000313" key="3">
    <source>
        <dbReference type="Proteomes" id="UP000249464"/>
    </source>
</evidence>
<reference evidence="2 3" key="1">
    <citation type="submission" date="2016-11" db="EMBL/GenBank/DDBJ databases">
        <authorList>
            <person name="Jaros S."/>
            <person name="Januszkiewicz K."/>
            <person name="Wedrychowicz H."/>
        </authorList>
    </citation>
    <scope>NUCLEOTIDE SEQUENCE [LARGE SCALE GENOMIC DNA]</scope>
</reference>
<keyword evidence="3" id="KW-1185">Reference proteome</keyword>
<proteinExistence type="predicted"/>
<gene>
    <name evidence="2" type="primary">BQ5605_C004g02883</name>
    <name evidence="2" type="ORF">BQ5605_C004G02883</name>
</gene>
<dbReference type="EMBL" id="FQNC01000046">
    <property type="protein sequence ID" value="SGY68394.1"/>
    <property type="molecule type" value="Genomic_DNA"/>
</dbReference>
<protein>
    <submittedName>
        <fullName evidence="2">BQ5605_C004g02883 protein</fullName>
    </submittedName>
</protein>
<dbReference type="Proteomes" id="UP000249464">
    <property type="component" value="Unassembled WGS sequence"/>
</dbReference>
<accession>A0A2X0M952</accession>
<evidence type="ECO:0000313" key="2">
    <source>
        <dbReference type="EMBL" id="SGY68394.1"/>
    </source>
</evidence>